<dbReference type="AlphaFoldDB" id="A0A814QVR9"/>
<dbReference type="InterPro" id="IPR004676">
    <property type="entry name" value="Cd-R_transporter"/>
</dbReference>
<evidence type="ECO:0000313" key="3">
    <source>
        <dbReference type="EMBL" id="CAF3702714.1"/>
    </source>
</evidence>
<keyword evidence="1" id="KW-1133">Transmembrane helix</keyword>
<sequence>MMIDILKLGTKIVITFILTNIQDIVILINFFLQSSEKGSLLKTDHVVLGQYLGFSTLLMLSLLGYTISYILPVKLFGFLGFLIIFFGLNGLVELIKNLRKKKKNTTEILQNEQVEFIQLESDDHNDLKENASICDDIKQIVKVSVVTIANGNDNIAIYVPIFVRSTSSQIIAYGLGFLFMVGVLCFICYCFIHFPPIFKFARKYAQFISPFVFIALGIYILIDSGCFPWLIKVIQTRKWTIT</sequence>
<organism evidence="2 4">
    <name type="scientific">Adineta steineri</name>
    <dbReference type="NCBI Taxonomy" id="433720"/>
    <lineage>
        <taxon>Eukaryota</taxon>
        <taxon>Metazoa</taxon>
        <taxon>Spiralia</taxon>
        <taxon>Gnathifera</taxon>
        <taxon>Rotifera</taxon>
        <taxon>Eurotatoria</taxon>
        <taxon>Bdelloidea</taxon>
        <taxon>Adinetida</taxon>
        <taxon>Adinetidae</taxon>
        <taxon>Adineta</taxon>
    </lineage>
</organism>
<evidence type="ECO:0008006" key="5">
    <source>
        <dbReference type="Google" id="ProtNLM"/>
    </source>
</evidence>
<feature type="transmembrane region" description="Helical" evidence="1">
    <location>
        <begin position="76"/>
        <end position="95"/>
    </location>
</feature>
<comment type="caution">
    <text evidence="2">The sequence shown here is derived from an EMBL/GenBank/DDBJ whole genome shotgun (WGS) entry which is preliminary data.</text>
</comment>
<evidence type="ECO:0000313" key="4">
    <source>
        <dbReference type="Proteomes" id="UP000663845"/>
    </source>
</evidence>
<protein>
    <recommendedName>
        <fullName evidence="5">Cadmium resistance transporter</fullName>
    </recommendedName>
</protein>
<gene>
    <name evidence="2" type="ORF">JYZ213_LOCUS22698</name>
    <name evidence="3" type="ORF">OXD698_LOCUS12396</name>
</gene>
<dbReference type="Pfam" id="PF03596">
    <property type="entry name" value="Cad"/>
    <property type="match status" value="1"/>
</dbReference>
<feature type="transmembrane region" description="Helical" evidence="1">
    <location>
        <begin position="52"/>
        <end position="70"/>
    </location>
</feature>
<feature type="transmembrane region" description="Helical" evidence="1">
    <location>
        <begin position="12"/>
        <end position="32"/>
    </location>
</feature>
<name>A0A814QVR9_9BILA</name>
<dbReference type="EMBL" id="CAJNOG010000261">
    <property type="protein sequence ID" value="CAF1125101.1"/>
    <property type="molecule type" value="Genomic_DNA"/>
</dbReference>
<reference evidence="2" key="1">
    <citation type="submission" date="2021-02" db="EMBL/GenBank/DDBJ databases">
        <authorList>
            <person name="Nowell W R."/>
        </authorList>
    </citation>
    <scope>NUCLEOTIDE SEQUENCE</scope>
</reference>
<accession>A0A814QVR9</accession>
<keyword evidence="1" id="KW-0812">Transmembrane</keyword>
<proteinExistence type="predicted"/>
<dbReference type="Proteomes" id="UP000663844">
    <property type="component" value="Unassembled WGS sequence"/>
</dbReference>
<evidence type="ECO:0000256" key="1">
    <source>
        <dbReference type="SAM" id="Phobius"/>
    </source>
</evidence>
<keyword evidence="1" id="KW-0472">Membrane</keyword>
<feature type="transmembrane region" description="Helical" evidence="1">
    <location>
        <begin position="207"/>
        <end position="231"/>
    </location>
</feature>
<evidence type="ECO:0000313" key="2">
    <source>
        <dbReference type="EMBL" id="CAF1125101.1"/>
    </source>
</evidence>
<dbReference type="Proteomes" id="UP000663845">
    <property type="component" value="Unassembled WGS sequence"/>
</dbReference>
<dbReference type="EMBL" id="CAJOAZ010000722">
    <property type="protein sequence ID" value="CAF3702714.1"/>
    <property type="molecule type" value="Genomic_DNA"/>
</dbReference>
<feature type="transmembrane region" description="Helical" evidence="1">
    <location>
        <begin position="170"/>
        <end position="195"/>
    </location>
</feature>